<keyword evidence="5" id="KW-0547">Nucleotide-binding</keyword>
<dbReference type="VEuPathDB" id="FungiDB:MFRU_007g00860"/>
<dbReference type="SUPFAM" id="SSF56112">
    <property type="entry name" value="Protein kinase-like (PK-like)"/>
    <property type="match status" value="1"/>
</dbReference>
<accession>A0A5M9JGH7</accession>
<dbReference type="PROSITE" id="PS00108">
    <property type="entry name" value="PROTEIN_KINASE_ST"/>
    <property type="match status" value="1"/>
</dbReference>
<feature type="compositionally biased region" description="Low complexity" evidence="10">
    <location>
        <begin position="84"/>
        <end position="99"/>
    </location>
</feature>
<evidence type="ECO:0000256" key="1">
    <source>
        <dbReference type="ARBA" id="ARBA00006529"/>
    </source>
</evidence>
<dbReference type="GO" id="GO:0038066">
    <property type="term" value="P:p38MAPK cascade"/>
    <property type="evidence" value="ECO:0007669"/>
    <property type="project" value="TreeGrafter"/>
</dbReference>
<dbReference type="Pfam" id="PF00069">
    <property type="entry name" value="Pkinase"/>
    <property type="match status" value="1"/>
</dbReference>
<evidence type="ECO:0000256" key="8">
    <source>
        <dbReference type="ARBA" id="ARBA00047919"/>
    </source>
</evidence>
<evidence type="ECO:0000259" key="11">
    <source>
        <dbReference type="PROSITE" id="PS50011"/>
    </source>
</evidence>
<feature type="compositionally biased region" description="Low complexity" evidence="10">
    <location>
        <begin position="43"/>
        <end position="60"/>
    </location>
</feature>
<comment type="catalytic activity">
    <reaction evidence="8">
        <text>L-threonyl-[protein] + ATP = O-phospho-L-threonyl-[protein] + ADP + H(+)</text>
        <dbReference type="Rhea" id="RHEA:46608"/>
        <dbReference type="Rhea" id="RHEA-COMP:11060"/>
        <dbReference type="Rhea" id="RHEA-COMP:11605"/>
        <dbReference type="ChEBI" id="CHEBI:15378"/>
        <dbReference type="ChEBI" id="CHEBI:30013"/>
        <dbReference type="ChEBI" id="CHEBI:30616"/>
        <dbReference type="ChEBI" id="CHEBI:61977"/>
        <dbReference type="ChEBI" id="CHEBI:456216"/>
        <dbReference type="EC" id="2.7.11.24"/>
    </reaction>
    <physiologicalReaction direction="left-to-right" evidence="8">
        <dbReference type="Rhea" id="RHEA:46609"/>
    </physiologicalReaction>
</comment>
<dbReference type="GO" id="GO:0005524">
    <property type="term" value="F:ATP binding"/>
    <property type="evidence" value="ECO:0007669"/>
    <property type="project" value="UniProtKB-KW"/>
</dbReference>
<feature type="region of interest" description="Disordered" evidence="10">
    <location>
        <begin position="1231"/>
        <end position="1252"/>
    </location>
</feature>
<dbReference type="EC" id="2.7.11.24" evidence="2"/>
<evidence type="ECO:0000256" key="5">
    <source>
        <dbReference type="ARBA" id="ARBA00022741"/>
    </source>
</evidence>
<keyword evidence="4" id="KW-0808">Transferase</keyword>
<dbReference type="InterPro" id="IPR008271">
    <property type="entry name" value="Ser/Thr_kinase_AS"/>
</dbReference>
<comment type="similarity">
    <text evidence="1">Belongs to the protein kinase superfamily. STE Ser/Thr protein kinase family. MAP kinase kinase kinase subfamily.</text>
</comment>
<dbReference type="Proteomes" id="UP000322873">
    <property type="component" value="Unassembled WGS sequence"/>
</dbReference>
<dbReference type="InterPro" id="IPR000719">
    <property type="entry name" value="Prot_kinase_dom"/>
</dbReference>
<dbReference type="EMBL" id="VICG01000011">
    <property type="protein sequence ID" value="KAA8566922.1"/>
    <property type="molecule type" value="Genomic_DNA"/>
</dbReference>
<evidence type="ECO:0000256" key="4">
    <source>
        <dbReference type="ARBA" id="ARBA00022679"/>
    </source>
</evidence>
<comment type="caution">
    <text evidence="12">The sequence shown here is derived from an EMBL/GenBank/DDBJ whole genome shotgun (WGS) entry which is preliminary data.</text>
</comment>
<feature type="compositionally biased region" description="Polar residues" evidence="10">
    <location>
        <begin position="122"/>
        <end position="132"/>
    </location>
</feature>
<evidence type="ECO:0000256" key="3">
    <source>
        <dbReference type="ARBA" id="ARBA00022527"/>
    </source>
</evidence>
<evidence type="ECO:0000256" key="6">
    <source>
        <dbReference type="ARBA" id="ARBA00022777"/>
    </source>
</evidence>
<dbReference type="PROSITE" id="PS50011">
    <property type="entry name" value="PROTEIN_KINASE_DOM"/>
    <property type="match status" value="1"/>
</dbReference>
<keyword evidence="3" id="KW-0723">Serine/threonine-protein kinase</keyword>
<dbReference type="AlphaFoldDB" id="A0A5M9JGH7"/>
<evidence type="ECO:0000256" key="2">
    <source>
        <dbReference type="ARBA" id="ARBA00012411"/>
    </source>
</evidence>
<dbReference type="InterPro" id="IPR050538">
    <property type="entry name" value="MAP_kinase_kinase_kinase"/>
</dbReference>
<name>A0A5M9JGH7_MONFR</name>
<sequence length="1252" mass="141748">MLKPAIRVVSGSTADSQDYVEHLSSDPAHNVHPEDTFIPIDPRPQMNSMNSSMRSRGSNPETNVAIYGREASFSNPPQTPLNGATSRPQRPTAPARTPSSTYAPARRPQQAPYMSISDRNRSGSTSRFNRQDPNGAYRAQERAYVQRLRQNDPPFEYFEPYTPSLGYGTGSDTEEESPSELQFEGDPFDQETVLFYNNDDIQPSAEDLKDPANRERLEWHGMLASVLTGDVVRQEKKRLIGNSENKAENIGTEIWLGIRSKICGRSLGAQRRILEDTRANLDTVLEEIIKFQVQGESEAGKSPLDQVRDIVAKIEKCESLYPSRTGLEQANKLAASSQFAATCDAVISWHNTTELINVELAILQNWVGNAELDFNKNSEGFAKRHLPPYIEELLTLINFPSRLIEEIIKVRLQYAKKMRDSTQQNAMMAEQMISQFRILLKLAILIKQEYLTISNPEPGWDLPPCIDESFDQVVLDALKFYFKMLNWKLGGNKNTFKEAEVLEQEWDFSNEIGRHLQGGDVEVAEQFSSLTHKAFFRLNTTFEKEMVRKPKETAAEMTKRYKQSLDSVRVRQRMLQRFSRVLSDRFENSTDFSIAMKQSGLQELYSRLIETGHFLVYTASIEHDGIFLIASPSLYNRPQDIQSILGTCYHSDDVQEDTSNPYILVLRPEVPIGWDGRQVDSALININIDLKVGHLRLIADGSQARLSNARLAFLDSIGLHLDMVVEQRSHLKKVHIKLTDIKKVVYKLSNLIMDSVEIVRKQTEGLECQELIQTCFVFATEFGQRSLPYMDRNRKQMNNIKLTKIALDWVSFICDDCVPTDRKTFRWAVLALEFAMVMTQGQHILALGEDEYSRLRSKVAGCMSLLISHFDIMGARSNLAAQAEKQRVETLNGQFRKMDIRGMADDEESAAFVLNQRLELIAELDEERKVTEAGRQALGRVLEENTEADRSLTHLSASPSNINMRWQQGNFVWWWYFRISIRLQDPNLIPTIAAQISDEMHVLEVLDHPNVVSYHGIEVHRDKVYIFMEYCSGGSLAGLLEHGRIEDEQVIMVYALQLLEGLAYLHESGIVHRDIKPENILLDYNGVIKYVDFGAAKVIARQGKTLVTATTATLANKNKSMTGTPMYMSPEVIKGENPGRAGSVDVWSLGCVILEMATGRRPWTSLDNEWAIMYNIAQGNPPQMPSPDQLSPQGVDFIKKCFIRDPKKRASAPELLQHEWIVAIKNQVSIEPQTPSDSGSSHSGSTRGSFLN</sequence>
<dbReference type="InterPro" id="IPR011009">
    <property type="entry name" value="Kinase-like_dom_sf"/>
</dbReference>
<dbReference type="Gene3D" id="1.10.510.10">
    <property type="entry name" value="Transferase(Phosphotransferase) domain 1"/>
    <property type="match status" value="1"/>
</dbReference>
<feature type="compositionally biased region" description="Polar residues" evidence="10">
    <location>
        <begin position="72"/>
        <end position="83"/>
    </location>
</feature>
<keyword evidence="6" id="KW-0418">Kinase</keyword>
<feature type="compositionally biased region" description="Basic and acidic residues" evidence="10">
    <location>
        <begin position="24"/>
        <end position="35"/>
    </location>
</feature>
<keyword evidence="13" id="KW-1185">Reference proteome</keyword>
<evidence type="ECO:0000313" key="13">
    <source>
        <dbReference type="Proteomes" id="UP000322873"/>
    </source>
</evidence>
<protein>
    <recommendedName>
        <fullName evidence="2">mitogen-activated protein kinase</fullName>
        <ecNumber evidence="2">2.7.11.24</ecNumber>
    </recommendedName>
</protein>
<dbReference type="GO" id="GO:0004707">
    <property type="term" value="F:MAP kinase activity"/>
    <property type="evidence" value="ECO:0007669"/>
    <property type="project" value="UniProtKB-EC"/>
</dbReference>
<dbReference type="PANTHER" id="PTHR48016">
    <property type="entry name" value="MAP KINASE KINASE KINASE SSK2-RELATED-RELATED"/>
    <property type="match status" value="1"/>
</dbReference>
<evidence type="ECO:0000313" key="12">
    <source>
        <dbReference type="EMBL" id="KAA8566922.1"/>
    </source>
</evidence>
<reference evidence="12 13" key="1">
    <citation type="submission" date="2019-06" db="EMBL/GenBank/DDBJ databases">
        <title>Genome Sequence of the Brown Rot Fungal Pathogen Monilinia fructicola.</title>
        <authorList>
            <person name="De Miccolis Angelini R.M."/>
            <person name="Landi L."/>
            <person name="Abate D."/>
            <person name="Pollastro S."/>
            <person name="Romanazzi G."/>
            <person name="Faretra F."/>
        </authorList>
    </citation>
    <scope>NUCLEOTIDE SEQUENCE [LARGE SCALE GENOMIC DNA]</scope>
    <source>
        <strain evidence="12 13">Mfrc123</strain>
    </source>
</reference>
<evidence type="ECO:0000256" key="9">
    <source>
        <dbReference type="ARBA" id="ARBA00048130"/>
    </source>
</evidence>
<dbReference type="SMART" id="SM00220">
    <property type="entry name" value="S_TKc"/>
    <property type="match status" value="1"/>
</dbReference>
<evidence type="ECO:0000256" key="10">
    <source>
        <dbReference type="SAM" id="MobiDB-lite"/>
    </source>
</evidence>
<organism evidence="12 13">
    <name type="scientific">Monilinia fructicola</name>
    <name type="common">Brown rot fungus</name>
    <name type="synonym">Ciboria fructicola</name>
    <dbReference type="NCBI Taxonomy" id="38448"/>
    <lineage>
        <taxon>Eukaryota</taxon>
        <taxon>Fungi</taxon>
        <taxon>Dikarya</taxon>
        <taxon>Ascomycota</taxon>
        <taxon>Pezizomycotina</taxon>
        <taxon>Leotiomycetes</taxon>
        <taxon>Helotiales</taxon>
        <taxon>Sclerotiniaceae</taxon>
        <taxon>Monilinia</taxon>
    </lineage>
</organism>
<dbReference type="PANTHER" id="PTHR48016:SF32">
    <property type="entry name" value="MITOGEN-ACTIVATED PROTEIN KINASE KINASE KINASE 4"/>
    <property type="match status" value="1"/>
</dbReference>
<feature type="domain" description="Protein kinase" evidence="11">
    <location>
        <begin position="927"/>
        <end position="1221"/>
    </location>
</feature>
<gene>
    <name evidence="12" type="ORF">EYC84_010019</name>
</gene>
<feature type="region of interest" description="Disordered" evidence="10">
    <location>
        <begin position="24"/>
        <end position="137"/>
    </location>
</feature>
<proteinExistence type="inferred from homology"/>
<evidence type="ECO:0000256" key="7">
    <source>
        <dbReference type="ARBA" id="ARBA00022840"/>
    </source>
</evidence>
<comment type="catalytic activity">
    <reaction evidence="9">
        <text>L-seryl-[protein] + ATP = O-phospho-L-seryl-[protein] + ADP + H(+)</text>
        <dbReference type="Rhea" id="RHEA:17989"/>
        <dbReference type="Rhea" id="RHEA-COMP:9863"/>
        <dbReference type="Rhea" id="RHEA-COMP:11604"/>
        <dbReference type="ChEBI" id="CHEBI:15378"/>
        <dbReference type="ChEBI" id="CHEBI:29999"/>
        <dbReference type="ChEBI" id="CHEBI:30616"/>
        <dbReference type="ChEBI" id="CHEBI:83421"/>
        <dbReference type="ChEBI" id="CHEBI:456216"/>
        <dbReference type="EC" id="2.7.11.24"/>
    </reaction>
    <physiologicalReaction direction="left-to-right" evidence="9">
        <dbReference type="Rhea" id="RHEA:17990"/>
    </physiologicalReaction>
</comment>
<keyword evidence="7" id="KW-0067">ATP-binding</keyword>
<feature type="compositionally biased region" description="Low complexity" evidence="10">
    <location>
        <begin position="1236"/>
        <end position="1252"/>
    </location>
</feature>